<sequence length="529" mass="57939">MKYSLFLLLALAGLAACSSDANTTTNADTASATPPADSAAVPPATPQYRPAYHFTPAAHWMNDPNGMVYYQGTYHLFFQHYPKGMTWGPMHWGHATSPDMVRWQEQPIALYPDSLGYIFSGSAVVDANNTAGFGKNAMVAIFTHHDPKGEKAGTNTYQNQSLAYSLDGGKTWEKYAQNPVLKNPGIKDFRDPKVSWHEATKQWVMTLATLDRITFYASPNLKDWTKLSEFGEKLGAHGGVWECPDLFPLTLNGKTHWVLIVNLNPGGPNGGSATQYFVGQFDGKTFTPLNDKTKWADYGPDEYAGVTWDNTGNRRLFMGWMSNWEYANEVPTSPWRSAMTIPRELGLRQENGEVYLTSQPAAELRNIAGQATTLQNVTAKEPIDLTARLGSATAKRKLTLNTQQLQDFELVLGNAAGEELVLGYDKTAKQYFIDRSKAGKNSFSAKFKGRATAPRLSTAAGTELTLYFDAASVELFADNGLTVMTSIFFPTQPLTTAKLRSASGITFQQLSSTPLTTKAAGEAPTVGAR</sequence>
<dbReference type="PANTHER" id="PTHR42800:SF1">
    <property type="entry name" value="EXOINULINASE INUD (AFU_ORTHOLOGUE AFUA_5G00480)"/>
    <property type="match status" value="1"/>
</dbReference>
<dbReference type="EMBL" id="CP095053">
    <property type="protein sequence ID" value="UOR03704.1"/>
    <property type="molecule type" value="Genomic_DNA"/>
</dbReference>
<dbReference type="SMART" id="SM00640">
    <property type="entry name" value="Glyco_32"/>
    <property type="match status" value="1"/>
</dbReference>
<accession>A0A8T9SRQ0</accession>
<dbReference type="GO" id="GO:0005987">
    <property type="term" value="P:sucrose catabolic process"/>
    <property type="evidence" value="ECO:0007669"/>
    <property type="project" value="TreeGrafter"/>
</dbReference>
<evidence type="ECO:0000259" key="8">
    <source>
        <dbReference type="Pfam" id="PF08244"/>
    </source>
</evidence>
<dbReference type="PROSITE" id="PS00609">
    <property type="entry name" value="GLYCOSYL_HYDROL_F32"/>
    <property type="match status" value="1"/>
</dbReference>
<dbReference type="Pfam" id="PF00251">
    <property type="entry name" value="Glyco_hydro_32N"/>
    <property type="match status" value="1"/>
</dbReference>
<dbReference type="GO" id="GO:0004575">
    <property type="term" value="F:sucrose alpha-glucosidase activity"/>
    <property type="evidence" value="ECO:0007669"/>
    <property type="project" value="TreeGrafter"/>
</dbReference>
<keyword evidence="2 4" id="KW-0378">Hydrolase</keyword>
<protein>
    <submittedName>
        <fullName evidence="9">Glycoside hydrolase family 32 protein</fullName>
    </submittedName>
</protein>
<comment type="similarity">
    <text evidence="1 4">Belongs to the glycosyl hydrolase 32 family.</text>
</comment>
<feature type="domain" description="Glycosyl hydrolase family 32 C-terminal" evidence="8">
    <location>
        <begin position="373"/>
        <end position="509"/>
    </location>
</feature>
<dbReference type="InterPro" id="IPR001362">
    <property type="entry name" value="Glyco_hydro_32"/>
</dbReference>
<evidence type="ECO:0000256" key="5">
    <source>
        <dbReference type="SAM" id="MobiDB-lite"/>
    </source>
</evidence>
<evidence type="ECO:0000256" key="2">
    <source>
        <dbReference type="ARBA" id="ARBA00022801"/>
    </source>
</evidence>
<dbReference type="RefSeq" id="WP_245090703.1">
    <property type="nucleotide sequence ID" value="NZ_CP095053.1"/>
</dbReference>
<dbReference type="AlphaFoldDB" id="A0A8T9SRQ0"/>
<evidence type="ECO:0000259" key="7">
    <source>
        <dbReference type="Pfam" id="PF00251"/>
    </source>
</evidence>
<evidence type="ECO:0000256" key="6">
    <source>
        <dbReference type="SAM" id="SignalP"/>
    </source>
</evidence>
<dbReference type="PANTHER" id="PTHR42800">
    <property type="entry name" value="EXOINULINASE INUD (AFU_ORTHOLOGUE AFUA_5G00480)"/>
    <property type="match status" value="1"/>
</dbReference>
<evidence type="ECO:0000256" key="4">
    <source>
        <dbReference type="RuleBase" id="RU362110"/>
    </source>
</evidence>
<feature type="domain" description="Glycosyl hydrolase family 32 N-terminal" evidence="7">
    <location>
        <begin position="53"/>
        <end position="355"/>
    </location>
</feature>
<dbReference type="PROSITE" id="PS51257">
    <property type="entry name" value="PROKAR_LIPOPROTEIN"/>
    <property type="match status" value="1"/>
</dbReference>
<dbReference type="CDD" id="cd18622">
    <property type="entry name" value="GH32_Inu-like"/>
    <property type="match status" value="1"/>
</dbReference>
<evidence type="ECO:0000256" key="1">
    <source>
        <dbReference type="ARBA" id="ARBA00009902"/>
    </source>
</evidence>
<keyword evidence="3 4" id="KW-0326">Glycosidase</keyword>
<dbReference type="Proteomes" id="UP000829925">
    <property type="component" value="Chromosome"/>
</dbReference>
<dbReference type="InterPro" id="IPR013189">
    <property type="entry name" value="Glyco_hydro_32_C"/>
</dbReference>
<organism evidence="9 10">
    <name type="scientific">Hymenobacter aerilatus</name>
    <dbReference type="NCBI Taxonomy" id="2932251"/>
    <lineage>
        <taxon>Bacteria</taxon>
        <taxon>Pseudomonadati</taxon>
        <taxon>Bacteroidota</taxon>
        <taxon>Cytophagia</taxon>
        <taxon>Cytophagales</taxon>
        <taxon>Hymenobacteraceae</taxon>
        <taxon>Hymenobacter</taxon>
    </lineage>
</organism>
<dbReference type="KEGG" id="haei:MUN82_12170"/>
<dbReference type="GO" id="GO:0005737">
    <property type="term" value="C:cytoplasm"/>
    <property type="evidence" value="ECO:0007669"/>
    <property type="project" value="TreeGrafter"/>
</dbReference>
<dbReference type="Pfam" id="PF08244">
    <property type="entry name" value="Glyco_hydro_32C"/>
    <property type="match status" value="1"/>
</dbReference>
<dbReference type="InterPro" id="IPR018053">
    <property type="entry name" value="Glyco_hydro_32_AS"/>
</dbReference>
<feature type="region of interest" description="Disordered" evidence="5">
    <location>
        <begin position="23"/>
        <end position="43"/>
    </location>
</feature>
<evidence type="ECO:0000313" key="9">
    <source>
        <dbReference type="EMBL" id="UOR03704.1"/>
    </source>
</evidence>
<feature type="compositionally biased region" description="Low complexity" evidence="5">
    <location>
        <begin position="23"/>
        <end position="42"/>
    </location>
</feature>
<dbReference type="SUPFAM" id="SSF75005">
    <property type="entry name" value="Arabinanase/levansucrase/invertase"/>
    <property type="match status" value="1"/>
</dbReference>
<dbReference type="InterPro" id="IPR023296">
    <property type="entry name" value="Glyco_hydro_beta-prop_sf"/>
</dbReference>
<evidence type="ECO:0000256" key="3">
    <source>
        <dbReference type="ARBA" id="ARBA00023295"/>
    </source>
</evidence>
<dbReference type="InterPro" id="IPR013148">
    <property type="entry name" value="Glyco_hydro_32_N"/>
</dbReference>
<dbReference type="Gene3D" id="2.60.120.560">
    <property type="entry name" value="Exo-inulinase, domain 1"/>
    <property type="match status" value="1"/>
</dbReference>
<reference evidence="9 10" key="1">
    <citation type="submission" date="2022-04" db="EMBL/GenBank/DDBJ databases">
        <title>Hymenobacter sp. isolated from the air.</title>
        <authorList>
            <person name="Won M."/>
            <person name="Lee C.-M."/>
            <person name="Woen H.-Y."/>
            <person name="Kwon S.-W."/>
        </authorList>
    </citation>
    <scope>NUCLEOTIDE SEQUENCE [LARGE SCALE GENOMIC DNA]</scope>
    <source>
        <strain evidence="10">5413 J-13</strain>
    </source>
</reference>
<name>A0A8T9SRQ0_9BACT</name>
<dbReference type="InterPro" id="IPR013320">
    <property type="entry name" value="ConA-like_dom_sf"/>
</dbReference>
<proteinExistence type="inferred from homology"/>
<feature type="signal peptide" evidence="6">
    <location>
        <begin position="1"/>
        <end position="21"/>
    </location>
</feature>
<gene>
    <name evidence="9" type="ORF">MUN82_12170</name>
</gene>
<dbReference type="SUPFAM" id="SSF49899">
    <property type="entry name" value="Concanavalin A-like lectins/glucanases"/>
    <property type="match status" value="1"/>
</dbReference>
<evidence type="ECO:0000313" key="10">
    <source>
        <dbReference type="Proteomes" id="UP000829925"/>
    </source>
</evidence>
<keyword evidence="6" id="KW-0732">Signal</keyword>
<feature type="chain" id="PRO_5035894277" evidence="6">
    <location>
        <begin position="22"/>
        <end position="529"/>
    </location>
</feature>
<dbReference type="Gene3D" id="2.115.10.20">
    <property type="entry name" value="Glycosyl hydrolase domain, family 43"/>
    <property type="match status" value="1"/>
</dbReference>
<keyword evidence="10" id="KW-1185">Reference proteome</keyword>